<keyword evidence="2" id="KW-0732">Signal</keyword>
<dbReference type="PANTHER" id="PTHR24006:SF690">
    <property type="entry name" value="UBIQUITIN CARBOXYL-TERMINAL HYDROLASE 17"/>
    <property type="match status" value="1"/>
</dbReference>
<dbReference type="InterPro" id="IPR001394">
    <property type="entry name" value="Peptidase_C19_UCH"/>
</dbReference>
<name>A0AAV6WT95_9LAMI</name>
<sequence length="832" mass="92800">MIVIVAIFLIFGFLVHHKWRNAAAKKDEILRLVAITSEEEAEIAKIQEAEDYYAPPPQPPPQLEKRYYCAVCNCPTTTSSGKCQIIHWRGGHKDDCRQATSLHACKEGEYVETASGNQFDHLDEAKMCPDPTQEFDDCGSSSSSLPCFSTSTERSETSFDASTSEDLESETSIRSERVSSQVIGSHMLQSTSDSDEADVPVLSPLNNIVTETVGSNNIKWTVPIKPDEGFQSTSFKNEITGNGAAVLEECALGTTDPRSSQSSSSLNKFSSAEDQKYKTQPSSEVIRPMSFNGSGNHQMRNVELRSSQCSKSLRTSSSDEYWKNESQPSYDRGTRSTLLRSSASDQKMCTITETPHALPSDIEGVRTLSNPTSKGLKTSVRKFAQHFRVPKQLKSYAFDVENDSGGTNNHKIIFSPKLFMQLYSCDDVELHPFGLVNCGNRLLALGREHLQWTGSSTLKIVDLYCWAKGQEMTLPSSPIRILSQIQKIGSHLSHGRQEDAHDFLRNMVETMQCSWLKEAGVSGSLAEDSTLLGLTFGGYLQSKIKCMKCLGRSEQCDRMMDLTVEIDGPIDTLEDALAQFTRSETLAGDDKYKCSRCKSYEKAKKKLTILEAPNILTIILKRFRSGNSEKLNKLVKFPEVLNLAPYMSGTSDKYPNYHLYAVVVHLNTRNAAYSGHYISYIRDFRGDWFRIDDSRVSRVDLETILSVEAYILFYARHTPRGPSLMRNGGLYCDVKTKRNKESVFSSTNVKKKDSKSRLSSSGCAQLHQRPERLPHWMSPDDLTGNHIADSSIDSSSIFSSSDAGSYSTDSTKDSSAEEISGYIFGHNTWYQP</sequence>
<feature type="domain" description="USP" evidence="3">
    <location>
        <begin position="404"/>
        <end position="717"/>
    </location>
</feature>
<protein>
    <recommendedName>
        <fullName evidence="3">USP domain-containing protein</fullName>
    </recommendedName>
</protein>
<keyword evidence="5" id="KW-1185">Reference proteome</keyword>
<feature type="compositionally biased region" description="Low complexity" evidence="1">
    <location>
        <begin position="795"/>
        <end position="809"/>
    </location>
</feature>
<dbReference type="PANTHER" id="PTHR24006">
    <property type="entry name" value="UBIQUITIN CARBOXYL-TERMINAL HYDROLASE"/>
    <property type="match status" value="1"/>
</dbReference>
<dbReference type="PROSITE" id="PS50235">
    <property type="entry name" value="USP_3"/>
    <property type="match status" value="1"/>
</dbReference>
<dbReference type="AlphaFoldDB" id="A0AAV6WT95"/>
<dbReference type="GO" id="GO:0004843">
    <property type="term" value="F:cysteine-type deubiquitinase activity"/>
    <property type="evidence" value="ECO:0007669"/>
    <property type="project" value="InterPro"/>
</dbReference>
<dbReference type="GO" id="GO:0016579">
    <property type="term" value="P:protein deubiquitination"/>
    <property type="evidence" value="ECO:0007669"/>
    <property type="project" value="InterPro"/>
</dbReference>
<dbReference type="Pfam" id="PF00443">
    <property type="entry name" value="UCH"/>
    <property type="match status" value="1"/>
</dbReference>
<organism evidence="4 5">
    <name type="scientific">Buddleja alternifolia</name>
    <dbReference type="NCBI Taxonomy" id="168488"/>
    <lineage>
        <taxon>Eukaryota</taxon>
        <taxon>Viridiplantae</taxon>
        <taxon>Streptophyta</taxon>
        <taxon>Embryophyta</taxon>
        <taxon>Tracheophyta</taxon>
        <taxon>Spermatophyta</taxon>
        <taxon>Magnoliopsida</taxon>
        <taxon>eudicotyledons</taxon>
        <taxon>Gunneridae</taxon>
        <taxon>Pentapetalae</taxon>
        <taxon>asterids</taxon>
        <taxon>lamiids</taxon>
        <taxon>Lamiales</taxon>
        <taxon>Scrophulariaceae</taxon>
        <taxon>Buddlejeae</taxon>
        <taxon>Buddleja</taxon>
    </lineage>
</organism>
<feature type="region of interest" description="Disordered" evidence="1">
    <location>
        <begin position="149"/>
        <end position="178"/>
    </location>
</feature>
<evidence type="ECO:0000256" key="1">
    <source>
        <dbReference type="SAM" id="MobiDB-lite"/>
    </source>
</evidence>
<dbReference type="InterPro" id="IPR050164">
    <property type="entry name" value="Peptidase_C19"/>
</dbReference>
<feature type="region of interest" description="Disordered" evidence="1">
    <location>
        <begin position="254"/>
        <end position="337"/>
    </location>
</feature>
<evidence type="ECO:0000313" key="5">
    <source>
        <dbReference type="Proteomes" id="UP000826271"/>
    </source>
</evidence>
<feature type="chain" id="PRO_5043428694" description="USP domain-containing protein" evidence="2">
    <location>
        <begin position="25"/>
        <end position="832"/>
    </location>
</feature>
<dbReference type="Gene3D" id="3.90.70.10">
    <property type="entry name" value="Cysteine proteinases"/>
    <property type="match status" value="1"/>
</dbReference>
<evidence type="ECO:0000313" key="4">
    <source>
        <dbReference type="EMBL" id="KAG8373428.1"/>
    </source>
</evidence>
<dbReference type="GO" id="GO:0005829">
    <property type="term" value="C:cytosol"/>
    <property type="evidence" value="ECO:0007669"/>
    <property type="project" value="TreeGrafter"/>
</dbReference>
<dbReference type="SUPFAM" id="SSF54001">
    <property type="entry name" value="Cysteine proteinases"/>
    <property type="match status" value="1"/>
</dbReference>
<feature type="signal peptide" evidence="2">
    <location>
        <begin position="1"/>
        <end position="24"/>
    </location>
</feature>
<proteinExistence type="predicted"/>
<accession>A0AAV6WT95</accession>
<feature type="compositionally biased region" description="Polar residues" evidence="1">
    <location>
        <begin position="291"/>
        <end position="337"/>
    </location>
</feature>
<feature type="compositionally biased region" description="Low complexity" evidence="1">
    <location>
        <begin position="259"/>
        <end position="270"/>
    </location>
</feature>
<dbReference type="Proteomes" id="UP000826271">
    <property type="component" value="Unassembled WGS sequence"/>
</dbReference>
<reference evidence="4" key="1">
    <citation type="submission" date="2019-10" db="EMBL/GenBank/DDBJ databases">
        <authorList>
            <person name="Zhang R."/>
            <person name="Pan Y."/>
            <person name="Wang J."/>
            <person name="Ma R."/>
            <person name="Yu S."/>
        </authorList>
    </citation>
    <scope>NUCLEOTIDE SEQUENCE</scope>
    <source>
        <strain evidence="4">LA-IB0</strain>
        <tissue evidence="4">Leaf</tissue>
    </source>
</reference>
<gene>
    <name evidence="4" type="ORF">BUALT_Bualt11G0023300</name>
</gene>
<evidence type="ECO:0000259" key="3">
    <source>
        <dbReference type="PROSITE" id="PS50235"/>
    </source>
</evidence>
<dbReference type="GO" id="GO:0005634">
    <property type="term" value="C:nucleus"/>
    <property type="evidence" value="ECO:0007669"/>
    <property type="project" value="TreeGrafter"/>
</dbReference>
<evidence type="ECO:0000256" key="2">
    <source>
        <dbReference type="SAM" id="SignalP"/>
    </source>
</evidence>
<dbReference type="InterPro" id="IPR028889">
    <property type="entry name" value="USP"/>
</dbReference>
<feature type="region of interest" description="Disordered" evidence="1">
    <location>
        <begin position="743"/>
        <end position="780"/>
    </location>
</feature>
<comment type="caution">
    <text evidence="4">The sequence shown here is derived from an EMBL/GenBank/DDBJ whole genome shotgun (WGS) entry which is preliminary data.</text>
</comment>
<feature type="region of interest" description="Disordered" evidence="1">
    <location>
        <begin position="795"/>
        <end position="817"/>
    </location>
</feature>
<dbReference type="EMBL" id="WHWC01000011">
    <property type="protein sequence ID" value="KAG8373428.1"/>
    <property type="molecule type" value="Genomic_DNA"/>
</dbReference>
<dbReference type="InterPro" id="IPR038765">
    <property type="entry name" value="Papain-like_cys_pep_sf"/>
</dbReference>